<dbReference type="AlphaFoldDB" id="A0A395MEH7"/>
<dbReference type="InterPro" id="IPR010730">
    <property type="entry name" value="HET"/>
</dbReference>
<proteinExistence type="predicted"/>
<dbReference type="PANTHER" id="PTHR24148">
    <property type="entry name" value="ANKYRIN REPEAT DOMAIN-CONTAINING PROTEIN 39 HOMOLOG-RELATED"/>
    <property type="match status" value="1"/>
</dbReference>
<protein>
    <submittedName>
        <fullName evidence="2">Het-domain-containing protein</fullName>
    </submittedName>
</protein>
<keyword evidence="3" id="KW-1185">Reference proteome</keyword>
<feature type="domain" description="Heterokaryon incompatibility" evidence="1">
    <location>
        <begin position="45"/>
        <end position="228"/>
    </location>
</feature>
<organism evidence="2 3">
    <name type="scientific">Fusarium flagelliforme</name>
    <dbReference type="NCBI Taxonomy" id="2675880"/>
    <lineage>
        <taxon>Eukaryota</taxon>
        <taxon>Fungi</taxon>
        <taxon>Dikarya</taxon>
        <taxon>Ascomycota</taxon>
        <taxon>Pezizomycotina</taxon>
        <taxon>Sordariomycetes</taxon>
        <taxon>Hypocreomycetidae</taxon>
        <taxon>Hypocreales</taxon>
        <taxon>Nectriaceae</taxon>
        <taxon>Fusarium</taxon>
        <taxon>Fusarium incarnatum-equiseti species complex</taxon>
    </lineage>
</organism>
<gene>
    <name evidence="2" type="ORF">FIE12Z_9471</name>
</gene>
<comment type="caution">
    <text evidence="2">The sequence shown here is derived from an EMBL/GenBank/DDBJ whole genome shotgun (WGS) entry which is preliminary data.</text>
</comment>
<evidence type="ECO:0000259" key="1">
    <source>
        <dbReference type="Pfam" id="PF06985"/>
    </source>
</evidence>
<dbReference type="EMBL" id="PXXK01000310">
    <property type="protein sequence ID" value="RFN46274.1"/>
    <property type="molecule type" value="Genomic_DNA"/>
</dbReference>
<sequence length="645" mass="72888">MSSFSYTPISGERGEIRLLIIQPGTGDETVECHLQKAVLSEDPSYEALSYTWGSAKNTHLITLNGFPRDVTDNLGLALRSLRQPEKPRTMWIDALCINQADLDEKSEQLPKMWDIYTSATRLVAWLGPARQAPPAQVKTGESIWAQICDFWRKLFGYLFPSRGHDGEAAIEAIQDVVLKLKDVFYEELNHVSPGLLLGLGVNVNLIDWPCIWDFLNRSYWRRVWVVQELASRRAPWIWHEGDTSIIMCGSKSILKTDLERFMVILFAILAWGYREFQKDDGSLIEPLKSSLTLGHTAALRMWQIYFGNSDLEGLLCLTRMLQATVPHDRLYGMLGLVPDEQKYLIVPDYSKPIKSVYADICKGLILHTKSLDCILYNRISYNGERPSWTSDAGPRFPDGVLWEKGEAKFDAATKIPLSIGPTDIPHCLSVKGIRVGVLDVVIGPCNQEMPPEVQRELKEHLHRIGPDLKLPIALDFDCFMSEVVAFRETLSIDDREVLWRTLTMDHVIATVDDKTTPAPQSFEEEFQILMEIRELPADFEPNLRPKDRLDTYHQRSDFRRAVVVNGGNRCFFRTACGKMGLGPYSSRKGHEVAALFGGERFCVLRPVSAGFEVVGDAYVHGGMHGEFLSAVLDGDDSALEEFILY</sequence>
<accession>A0A395MEH7</accession>
<dbReference type="Proteomes" id="UP000265631">
    <property type="component" value="Unassembled WGS sequence"/>
</dbReference>
<dbReference type="InterPro" id="IPR052895">
    <property type="entry name" value="HetReg/Transcr_Mod"/>
</dbReference>
<evidence type="ECO:0000313" key="2">
    <source>
        <dbReference type="EMBL" id="RFN46274.1"/>
    </source>
</evidence>
<name>A0A395MEH7_9HYPO</name>
<dbReference type="Pfam" id="PF06985">
    <property type="entry name" value="HET"/>
    <property type="match status" value="1"/>
</dbReference>
<evidence type="ECO:0000313" key="3">
    <source>
        <dbReference type="Proteomes" id="UP000265631"/>
    </source>
</evidence>
<dbReference type="PANTHER" id="PTHR24148:SF64">
    <property type="entry name" value="HETEROKARYON INCOMPATIBILITY DOMAIN-CONTAINING PROTEIN"/>
    <property type="match status" value="1"/>
</dbReference>
<reference evidence="2 3" key="1">
    <citation type="journal article" date="2018" name="PLoS Pathog.">
        <title>Evolution of structural diversity of trichothecenes, a family of toxins produced by plant pathogenic and entomopathogenic fungi.</title>
        <authorList>
            <person name="Proctor R.H."/>
            <person name="McCormick S.P."/>
            <person name="Kim H.S."/>
            <person name="Cardoza R.E."/>
            <person name="Stanley A.M."/>
            <person name="Lindo L."/>
            <person name="Kelly A."/>
            <person name="Brown D.W."/>
            <person name="Lee T."/>
            <person name="Vaughan M.M."/>
            <person name="Alexander N.J."/>
            <person name="Busman M."/>
            <person name="Gutierrez S."/>
        </authorList>
    </citation>
    <scope>NUCLEOTIDE SEQUENCE [LARGE SCALE GENOMIC DNA]</scope>
    <source>
        <strain evidence="2 3">NRRL 13405</strain>
    </source>
</reference>